<feature type="compositionally biased region" description="Basic and acidic residues" evidence="1">
    <location>
        <begin position="148"/>
        <end position="157"/>
    </location>
</feature>
<protein>
    <submittedName>
        <fullName evidence="2">Uncharacterized protein</fullName>
    </submittedName>
</protein>
<dbReference type="Proteomes" id="UP000821866">
    <property type="component" value="Unassembled WGS sequence"/>
</dbReference>
<proteinExistence type="predicted"/>
<evidence type="ECO:0000313" key="2">
    <source>
        <dbReference type="EMBL" id="KAH8025548.1"/>
    </source>
</evidence>
<feature type="compositionally biased region" description="Pro residues" evidence="1">
    <location>
        <begin position="76"/>
        <end position="86"/>
    </location>
</feature>
<keyword evidence="3" id="KW-1185">Reference proteome</keyword>
<evidence type="ECO:0000256" key="1">
    <source>
        <dbReference type="SAM" id="MobiDB-lite"/>
    </source>
</evidence>
<evidence type="ECO:0000313" key="3">
    <source>
        <dbReference type="Proteomes" id="UP000821866"/>
    </source>
</evidence>
<name>A0A9J6DU59_RHIMP</name>
<reference evidence="2" key="2">
    <citation type="submission" date="2021-09" db="EMBL/GenBank/DDBJ databases">
        <authorList>
            <person name="Jia N."/>
            <person name="Wang J."/>
            <person name="Shi W."/>
            <person name="Du L."/>
            <person name="Sun Y."/>
            <person name="Zhan W."/>
            <person name="Jiang J."/>
            <person name="Wang Q."/>
            <person name="Zhang B."/>
            <person name="Ji P."/>
            <person name="Sakyi L.B."/>
            <person name="Cui X."/>
            <person name="Yuan T."/>
            <person name="Jiang B."/>
            <person name="Yang W."/>
            <person name="Lam T.T.-Y."/>
            <person name="Chang Q."/>
            <person name="Ding S."/>
            <person name="Wang X."/>
            <person name="Zhu J."/>
            <person name="Ruan X."/>
            <person name="Zhao L."/>
            <person name="Wei J."/>
            <person name="Que T."/>
            <person name="Du C."/>
            <person name="Cheng J."/>
            <person name="Dai P."/>
            <person name="Han X."/>
            <person name="Huang E."/>
            <person name="Gao Y."/>
            <person name="Liu J."/>
            <person name="Shao H."/>
            <person name="Ye R."/>
            <person name="Li L."/>
            <person name="Wei W."/>
            <person name="Wang X."/>
            <person name="Wang C."/>
            <person name="Huo Q."/>
            <person name="Li W."/>
            <person name="Guo W."/>
            <person name="Chen H."/>
            <person name="Chen S."/>
            <person name="Zhou L."/>
            <person name="Zhou L."/>
            <person name="Ni X."/>
            <person name="Tian J."/>
            <person name="Zhou Y."/>
            <person name="Sheng Y."/>
            <person name="Liu T."/>
            <person name="Pan Y."/>
            <person name="Xia L."/>
            <person name="Li J."/>
            <person name="Zhao F."/>
            <person name="Cao W."/>
        </authorList>
    </citation>
    <scope>NUCLEOTIDE SEQUENCE</scope>
    <source>
        <strain evidence="2">Rmic-2018</strain>
        <tissue evidence="2">Larvae</tissue>
    </source>
</reference>
<gene>
    <name evidence="2" type="ORF">HPB51_009503</name>
</gene>
<sequence>MAGEKHATCPPSQRPYANMTPLWCCTMTLSPGIRVTLIAWSKQKQEPPERKPRKRKYELYTGDQSDEEEKKKKPPALKPAPRPPPIVDYHTLLQLANTKQHEPVVIERLAPTRTEESRPLTKQEKERRLEEELHRKGVKLPSKFPPAKRKEGSEKKPPAAVNGKRPGASSDKTPKSEPQKSERERLKEERQRLMEEEERELQEMERRLAERRKEIARKQQELEKKEVGTI</sequence>
<feature type="compositionally biased region" description="Basic and acidic residues" evidence="1">
    <location>
        <begin position="113"/>
        <end position="135"/>
    </location>
</feature>
<dbReference type="VEuPathDB" id="VectorBase:LOC119170891"/>
<organism evidence="2 3">
    <name type="scientific">Rhipicephalus microplus</name>
    <name type="common">Cattle tick</name>
    <name type="synonym">Boophilus microplus</name>
    <dbReference type="NCBI Taxonomy" id="6941"/>
    <lineage>
        <taxon>Eukaryota</taxon>
        <taxon>Metazoa</taxon>
        <taxon>Ecdysozoa</taxon>
        <taxon>Arthropoda</taxon>
        <taxon>Chelicerata</taxon>
        <taxon>Arachnida</taxon>
        <taxon>Acari</taxon>
        <taxon>Parasitiformes</taxon>
        <taxon>Ixodida</taxon>
        <taxon>Ixodoidea</taxon>
        <taxon>Ixodidae</taxon>
        <taxon>Rhipicephalinae</taxon>
        <taxon>Rhipicephalus</taxon>
        <taxon>Boophilus</taxon>
    </lineage>
</organism>
<dbReference type="EMBL" id="JABSTU010000007">
    <property type="protein sequence ID" value="KAH8025548.1"/>
    <property type="molecule type" value="Genomic_DNA"/>
</dbReference>
<accession>A0A9J6DU59</accession>
<comment type="caution">
    <text evidence="2">The sequence shown here is derived from an EMBL/GenBank/DDBJ whole genome shotgun (WGS) entry which is preliminary data.</text>
</comment>
<dbReference type="AlphaFoldDB" id="A0A9J6DU59"/>
<reference evidence="2" key="1">
    <citation type="journal article" date="2020" name="Cell">
        <title>Large-Scale Comparative Analyses of Tick Genomes Elucidate Their Genetic Diversity and Vector Capacities.</title>
        <authorList>
            <consortium name="Tick Genome and Microbiome Consortium (TIGMIC)"/>
            <person name="Jia N."/>
            <person name="Wang J."/>
            <person name="Shi W."/>
            <person name="Du L."/>
            <person name="Sun Y."/>
            <person name="Zhan W."/>
            <person name="Jiang J.F."/>
            <person name="Wang Q."/>
            <person name="Zhang B."/>
            <person name="Ji P."/>
            <person name="Bell-Sakyi L."/>
            <person name="Cui X.M."/>
            <person name="Yuan T.T."/>
            <person name="Jiang B.G."/>
            <person name="Yang W.F."/>
            <person name="Lam T.T."/>
            <person name="Chang Q.C."/>
            <person name="Ding S.J."/>
            <person name="Wang X.J."/>
            <person name="Zhu J.G."/>
            <person name="Ruan X.D."/>
            <person name="Zhao L."/>
            <person name="Wei J.T."/>
            <person name="Ye R.Z."/>
            <person name="Que T.C."/>
            <person name="Du C.H."/>
            <person name="Zhou Y.H."/>
            <person name="Cheng J.X."/>
            <person name="Dai P.F."/>
            <person name="Guo W.B."/>
            <person name="Han X.H."/>
            <person name="Huang E.J."/>
            <person name="Li L.F."/>
            <person name="Wei W."/>
            <person name="Gao Y.C."/>
            <person name="Liu J.Z."/>
            <person name="Shao H.Z."/>
            <person name="Wang X."/>
            <person name="Wang C.C."/>
            <person name="Yang T.C."/>
            <person name="Huo Q.B."/>
            <person name="Li W."/>
            <person name="Chen H.Y."/>
            <person name="Chen S.E."/>
            <person name="Zhou L.G."/>
            <person name="Ni X.B."/>
            <person name="Tian J.H."/>
            <person name="Sheng Y."/>
            <person name="Liu T."/>
            <person name="Pan Y.S."/>
            <person name="Xia L.Y."/>
            <person name="Li J."/>
            <person name="Zhao F."/>
            <person name="Cao W.C."/>
        </authorList>
    </citation>
    <scope>NUCLEOTIDE SEQUENCE</scope>
    <source>
        <strain evidence="2">Rmic-2018</strain>
    </source>
</reference>
<feature type="region of interest" description="Disordered" evidence="1">
    <location>
        <begin position="42"/>
        <end position="205"/>
    </location>
</feature>
<feature type="compositionally biased region" description="Basic and acidic residues" evidence="1">
    <location>
        <begin position="172"/>
        <end position="194"/>
    </location>
</feature>